<evidence type="ECO:0000313" key="1">
    <source>
        <dbReference type="EMBL" id="ABZ08471.1"/>
    </source>
</evidence>
<protein>
    <submittedName>
        <fullName evidence="1">Uncharacterized protein</fullName>
    </submittedName>
</protein>
<reference evidence="1" key="1">
    <citation type="journal article" date="2008" name="ISME J.">
        <title>Genomic patterns of recombination, clonal divergence and environment in marine microbial populations.</title>
        <authorList>
            <person name="Konstantinidis K.T."/>
            <person name="Delong E.F."/>
        </authorList>
    </citation>
    <scope>NUCLEOTIDE SEQUENCE</scope>
</reference>
<sequence>MEFAEALEGIGPKALDEILGLFLGVGPGSFWEAFSTFLFQFAQLLKPSCPGHHGGSGHHGVFLCFRTHPQFEVIVLQVTLDEGLLGKLVEQSPSRLAHLEGIVEGPSVQPSKELVQVLAELIVQFIVFRHARVGRLDDHALGTDNELVHLHDHAVRDGLAVADAAIHPFADHVAVGNDTGRHHGPEEVALAAFVEAGMRLEPLRIVHLLVAKEKFPGDLGFQYVLDEILGSPALDDQLSAGITNNVQLLSLVGEISILHLVRKPASRLQEKTEFLHLLIVELDGIHRFLGLFAVAIS</sequence>
<organism evidence="1">
    <name type="scientific">uncultured marine microorganism HF4000_APKG3D20</name>
    <dbReference type="NCBI Taxonomy" id="455549"/>
    <lineage>
        <taxon>unclassified sequences</taxon>
        <taxon>environmental samples</taxon>
    </lineage>
</organism>
<name>B3T7B2_9ZZZZ</name>
<gene>
    <name evidence="1" type="ORF">ALOHA_HF4000APKG3D20ctg1g19</name>
</gene>
<proteinExistence type="predicted"/>
<dbReference type="EMBL" id="EU016629">
    <property type="protein sequence ID" value="ABZ08471.1"/>
    <property type="molecule type" value="Genomic_DNA"/>
</dbReference>
<dbReference type="AlphaFoldDB" id="B3T7B2"/>
<accession>B3T7B2</accession>